<gene>
    <name evidence="2" type="ORF">MNQ99_14365</name>
</gene>
<proteinExistence type="predicted"/>
<dbReference type="EMBL" id="CP093326">
    <property type="protein sequence ID" value="UNK45114.1"/>
    <property type="molecule type" value="Genomic_DNA"/>
</dbReference>
<keyword evidence="3" id="KW-1185">Reference proteome</keyword>
<protein>
    <submittedName>
        <fullName evidence="2">PKD domain-containing protein</fullName>
    </submittedName>
</protein>
<accession>A0ABY3W4I6</accession>
<organism evidence="2 3">
    <name type="scientific">Arthrobacter sulfonylureivorans</name>
    <dbReference type="NCBI Taxonomy" id="2486855"/>
    <lineage>
        <taxon>Bacteria</taxon>
        <taxon>Bacillati</taxon>
        <taxon>Actinomycetota</taxon>
        <taxon>Actinomycetes</taxon>
        <taxon>Micrococcales</taxon>
        <taxon>Micrococcaceae</taxon>
        <taxon>Arthrobacter</taxon>
    </lineage>
</organism>
<feature type="domain" description="PKD" evidence="1">
    <location>
        <begin position="182"/>
        <end position="234"/>
    </location>
</feature>
<evidence type="ECO:0000259" key="1">
    <source>
        <dbReference type="PROSITE" id="PS50093"/>
    </source>
</evidence>
<evidence type="ECO:0000313" key="2">
    <source>
        <dbReference type="EMBL" id="UNK45114.1"/>
    </source>
</evidence>
<sequence>MLISIGFVFTSSISFAARQDDISLGQDGVRSEAWVQDPDTGMWHRTLGRLPLDPNGYRFEPLCLEDKSHQSAPCVQQIDRCTEGEGARLVQWYTGLSGTDRSTWAALGNPVCIYSEEPGDVLDEIAGQIQHQFEQRPVAAGEVLLQPNEHTLRGAHTNVFAVAQEQVFELIMLEQEVVIRAEPVGYAWTYGDGHSFGPVTDPGGPVPQDRWGEQTATSHIYQETGDYRIVLTTTFKGYYSVNGGQEIPIPNTADFSSAPVEISVWRSVVNNYADNCLENPEGAGC</sequence>
<evidence type="ECO:0000313" key="3">
    <source>
        <dbReference type="Proteomes" id="UP000829069"/>
    </source>
</evidence>
<name>A0ABY3W4I6_9MICC</name>
<dbReference type="InterPro" id="IPR000601">
    <property type="entry name" value="PKD_dom"/>
</dbReference>
<dbReference type="Proteomes" id="UP000829069">
    <property type="component" value="Chromosome"/>
</dbReference>
<dbReference type="RefSeq" id="WP_241913395.1">
    <property type="nucleotide sequence ID" value="NZ_CP093326.1"/>
</dbReference>
<reference evidence="2 3" key="1">
    <citation type="submission" date="2022-03" db="EMBL/GenBank/DDBJ databases">
        <title>Isotopic signatures of nitrous oxide derived from detoxification processes.</title>
        <authorList>
            <person name="Behrendt U."/>
            <person name="Buchen C."/>
            <person name="Well R."/>
            <person name="Ulrich A."/>
            <person name="Rohe L."/>
            <person name="Kolb S."/>
            <person name="Schloter M."/>
            <person name="Horn M.A."/>
            <person name="Augustin J."/>
        </authorList>
    </citation>
    <scope>NUCLEOTIDE SEQUENCE [LARGE SCALE GENOMIC DNA]</scope>
    <source>
        <strain evidence="2 3">S4-C24</strain>
    </source>
</reference>
<dbReference type="PROSITE" id="PS50093">
    <property type="entry name" value="PKD"/>
    <property type="match status" value="1"/>
</dbReference>